<dbReference type="EMBL" id="SEOO01000031">
    <property type="protein sequence ID" value="RYM08597.1"/>
    <property type="molecule type" value="Genomic_DNA"/>
</dbReference>
<dbReference type="Proteomes" id="UP000291572">
    <property type="component" value="Unassembled WGS sequence"/>
</dbReference>
<name>A0A8G1ZFS9_9SPHN</name>
<evidence type="ECO:0000313" key="2">
    <source>
        <dbReference type="Proteomes" id="UP000291572"/>
    </source>
</evidence>
<sequence>MALTRDFKETVKERAMRDPAFSKAMLDEAATAFLNGEPHVARLILRDLVNGSLGFEALAADTKHPSKSLHRMLSEKGNPSMDNLAAIFGAVRKRLGVAFEAHAVDQLKNAIL</sequence>
<comment type="caution">
    <text evidence="1">The sequence shown here is derived from an EMBL/GenBank/DDBJ whole genome shotgun (WGS) entry which is preliminary data.</text>
</comment>
<accession>A0A8G1ZFS9</accession>
<reference evidence="1 2" key="1">
    <citation type="submission" date="2019-02" db="EMBL/GenBank/DDBJ databases">
        <authorList>
            <person name="Feng G."/>
        </authorList>
    </citation>
    <scope>NUCLEOTIDE SEQUENCE [LARGE SCALE GENOMIC DNA]</scope>
    <source>
        <strain evidence="1 2">CCTCC AB 2011146</strain>
    </source>
</reference>
<dbReference type="OrthoDB" id="9794662at2"/>
<evidence type="ECO:0000313" key="1">
    <source>
        <dbReference type="EMBL" id="RYM08597.1"/>
    </source>
</evidence>
<dbReference type="RefSeq" id="WP_129927272.1">
    <property type="nucleotide sequence ID" value="NZ_SEOO01000031.1"/>
</dbReference>
<proteinExistence type="predicted"/>
<dbReference type="AlphaFoldDB" id="A0A8G1ZFS9"/>
<gene>
    <name evidence="1" type="ORF">EWH12_16555</name>
</gene>
<organism evidence="1 2">
    <name type="scientific">Sphingobium cupriresistens</name>
    <dbReference type="NCBI Taxonomy" id="1132417"/>
    <lineage>
        <taxon>Bacteria</taxon>
        <taxon>Pseudomonadati</taxon>
        <taxon>Pseudomonadota</taxon>
        <taxon>Alphaproteobacteria</taxon>
        <taxon>Sphingomonadales</taxon>
        <taxon>Sphingomonadaceae</taxon>
        <taxon>Sphingobium</taxon>
    </lineage>
</organism>
<protein>
    <submittedName>
        <fullName evidence="1">Transcriptional regulator</fullName>
    </submittedName>
</protein>